<comment type="caution">
    <text evidence="3">The sequence shown here is derived from an EMBL/GenBank/DDBJ whole genome shotgun (WGS) entry which is preliminary data.</text>
</comment>
<dbReference type="Gene3D" id="1.10.510.10">
    <property type="entry name" value="Transferase(Phosphotransferase) domain 1"/>
    <property type="match status" value="1"/>
</dbReference>
<organism evidence="3 4">
    <name type="scientific">Planomonospora parontospora</name>
    <dbReference type="NCBI Taxonomy" id="58119"/>
    <lineage>
        <taxon>Bacteria</taxon>
        <taxon>Bacillati</taxon>
        <taxon>Actinomycetota</taxon>
        <taxon>Actinomycetes</taxon>
        <taxon>Streptosporangiales</taxon>
        <taxon>Streptosporangiaceae</taxon>
        <taxon>Planomonospora</taxon>
    </lineage>
</organism>
<reference evidence="3" key="2">
    <citation type="submission" date="2022-09" db="EMBL/GenBank/DDBJ databases">
        <authorList>
            <person name="Sun Q."/>
            <person name="Ohkuma M."/>
        </authorList>
    </citation>
    <scope>NUCLEOTIDE SEQUENCE</scope>
    <source>
        <strain evidence="3">JCM 3093</strain>
    </source>
</reference>
<keyword evidence="2" id="KW-1133">Transmembrane helix</keyword>
<keyword evidence="2" id="KW-0472">Membrane</keyword>
<evidence type="ECO:0000313" key="4">
    <source>
        <dbReference type="Proteomes" id="UP000627984"/>
    </source>
</evidence>
<protein>
    <submittedName>
        <fullName evidence="3">Uncharacterized protein</fullName>
    </submittedName>
</protein>
<feature type="region of interest" description="Disordered" evidence="1">
    <location>
        <begin position="311"/>
        <end position="331"/>
    </location>
</feature>
<evidence type="ECO:0000313" key="3">
    <source>
        <dbReference type="EMBL" id="GGK52793.1"/>
    </source>
</evidence>
<dbReference type="Proteomes" id="UP000627984">
    <property type="component" value="Unassembled WGS sequence"/>
</dbReference>
<dbReference type="RefSeq" id="WP_191893701.1">
    <property type="nucleotide sequence ID" value="NZ_BMQD01000002.1"/>
</dbReference>
<feature type="region of interest" description="Disordered" evidence="1">
    <location>
        <begin position="245"/>
        <end position="264"/>
    </location>
</feature>
<evidence type="ECO:0000256" key="1">
    <source>
        <dbReference type="SAM" id="MobiDB-lite"/>
    </source>
</evidence>
<evidence type="ECO:0000256" key="2">
    <source>
        <dbReference type="SAM" id="Phobius"/>
    </source>
</evidence>
<keyword evidence="2" id="KW-0812">Transmembrane</keyword>
<sequence>MSDGQMELAGHRLTGRTWIGELGTWYSAVAPGGRPASALRFDARPFTDPAARDRLVAAVVADRRLLQGGLTGLVPVTDLITARDEIWLLTGEPVSPTVTDLLTRPPGGPRPGASEAATVLAETAQTLLAVHTAGLAHGAVHPGTVVIAPGGSVLLAERGLADALHGRPSVPDRDVAAWASLARGLAANWAVDAPRAAGLFERVAVTATTHGLAAARDALLAGRDLLPSGFPARDRLTETAHRWSVHDEPTRAAHPAPAPVPLPAGRDEEEAVTLLQVPEGGGRTGAAVRFGPGVPSETAAAQIWREGRSGQATVLGSGGERAPRPSRPPARRYRTALSAAVLALMVAGAVVVWLLRGPSVPLAVTGVEVLAPKQTQRCGETITIRGVLTTNGSPGEVRYRWRQSDKKDEPIEQAQRVAAGKTEYVVPMHWRVKGKGNFRGTATLEVVSPVPDGAKISDKASITYRC</sequence>
<dbReference type="EMBL" id="BMQD01000002">
    <property type="protein sequence ID" value="GGK52793.1"/>
    <property type="molecule type" value="Genomic_DNA"/>
</dbReference>
<feature type="transmembrane region" description="Helical" evidence="2">
    <location>
        <begin position="336"/>
        <end position="355"/>
    </location>
</feature>
<accession>A0AA37F2Y5</accession>
<dbReference type="AlphaFoldDB" id="A0AA37F2Y5"/>
<name>A0AA37F2Y5_9ACTN</name>
<proteinExistence type="predicted"/>
<gene>
    <name evidence="3" type="ORF">GCM10010126_10420</name>
</gene>
<reference evidence="3" key="1">
    <citation type="journal article" date="2014" name="Int. J. Syst. Evol. Microbiol.">
        <title>Complete genome sequence of Corynebacterium casei LMG S-19264T (=DSM 44701T), isolated from a smear-ripened cheese.</title>
        <authorList>
            <consortium name="US DOE Joint Genome Institute (JGI-PGF)"/>
            <person name="Walter F."/>
            <person name="Albersmeier A."/>
            <person name="Kalinowski J."/>
            <person name="Ruckert C."/>
        </authorList>
    </citation>
    <scope>NUCLEOTIDE SEQUENCE</scope>
    <source>
        <strain evidence="3">JCM 3093</strain>
    </source>
</reference>